<evidence type="ECO:0008006" key="3">
    <source>
        <dbReference type="Google" id="ProtNLM"/>
    </source>
</evidence>
<name>A0A1D8GBT4_9FIRM</name>
<evidence type="ECO:0000313" key="2">
    <source>
        <dbReference type="Proteomes" id="UP000095743"/>
    </source>
</evidence>
<dbReference type="OrthoDB" id="5412507at2"/>
<accession>A0A1D8GBT4</accession>
<reference evidence="1 2" key="1">
    <citation type="submission" date="2016-09" db="EMBL/GenBank/DDBJ databases">
        <title>Genomic analysis reveals versatility of anaerobic energy metabolism of Geosporobacter ferrireducens IRF9 of phylum Firmicutes.</title>
        <authorList>
            <person name="Kim S.-J."/>
        </authorList>
    </citation>
    <scope>NUCLEOTIDE SEQUENCE [LARGE SCALE GENOMIC DNA]</scope>
    <source>
        <strain evidence="1 2">IRF9</strain>
    </source>
</reference>
<dbReference type="KEGG" id="gfe:Gferi_01410"/>
<keyword evidence="2" id="KW-1185">Reference proteome</keyword>
<dbReference type="Proteomes" id="UP000095743">
    <property type="component" value="Chromosome"/>
</dbReference>
<gene>
    <name evidence="1" type="ORF">Gferi_01410</name>
</gene>
<dbReference type="EMBL" id="CP017269">
    <property type="protein sequence ID" value="AOT68368.1"/>
    <property type="molecule type" value="Genomic_DNA"/>
</dbReference>
<protein>
    <recommendedName>
        <fullName evidence="3">Actin-like protein N-terminal domain-containing protein</fullName>
    </recommendedName>
</protein>
<sequence>MSHLINAGWDPGRLNNKLYIDSGHKIINMNAICSGYERRNLEEEVGETINFLDVEVYQEEEFLGRYFVGGMAYKHHRGDLRWAASGIPKFEYEDHNYDEIIKMVTHLALSQFDVRDLHKKAAFRLGTGSPTEEYFENSEVLEKFAQIMRKPYKVRFLHPIFKGAEVEVVIPKMYFKPEGTASMISMAYGEDLSRKEEITRAFEKGHKIICINIGSSTTDVAMMLPDMTFDSSGFFGISVGTANALNQVRSQLYKDYGYDISKIKLDFLIRKYKKVSYKGNIIDLESISKRPMEDMLALLKTRFFDQLELRGIVPGEAGAVYFSGGGITFIEERLENFIPGVSTKLSMDPLFEDARGYFLETKINEILEERASTEIFDADEYDECLGVE</sequence>
<dbReference type="STRING" id="1424294.Gferi_01410"/>
<dbReference type="AlphaFoldDB" id="A0A1D8GBT4"/>
<organism evidence="1 2">
    <name type="scientific">Geosporobacter ferrireducens</name>
    <dbReference type="NCBI Taxonomy" id="1424294"/>
    <lineage>
        <taxon>Bacteria</taxon>
        <taxon>Bacillati</taxon>
        <taxon>Bacillota</taxon>
        <taxon>Clostridia</taxon>
        <taxon>Peptostreptococcales</taxon>
        <taxon>Thermotaleaceae</taxon>
        <taxon>Geosporobacter</taxon>
    </lineage>
</organism>
<dbReference type="Gene3D" id="3.30.420.40">
    <property type="match status" value="2"/>
</dbReference>
<dbReference type="InterPro" id="IPR043129">
    <property type="entry name" value="ATPase_NBD"/>
</dbReference>
<proteinExistence type="predicted"/>
<dbReference type="SUPFAM" id="SSF53067">
    <property type="entry name" value="Actin-like ATPase domain"/>
    <property type="match status" value="1"/>
</dbReference>
<evidence type="ECO:0000313" key="1">
    <source>
        <dbReference type="EMBL" id="AOT68368.1"/>
    </source>
</evidence>
<dbReference type="RefSeq" id="WP_069973921.1">
    <property type="nucleotide sequence ID" value="NZ_CP017269.1"/>
</dbReference>